<dbReference type="EMBL" id="MN739917">
    <property type="protein sequence ID" value="QHT77481.1"/>
    <property type="molecule type" value="Genomic_DNA"/>
</dbReference>
<reference evidence="2" key="1">
    <citation type="journal article" date="2020" name="Nature">
        <title>Giant virus diversity and host interactions through global metagenomics.</title>
        <authorList>
            <person name="Schulz F."/>
            <person name="Roux S."/>
            <person name="Paez-Espino D."/>
            <person name="Jungbluth S."/>
            <person name="Walsh D.A."/>
            <person name="Denef V.J."/>
            <person name="McMahon K.D."/>
            <person name="Konstantinidis K.T."/>
            <person name="Eloe-Fadrosh E.A."/>
            <person name="Kyrpides N.C."/>
            <person name="Woyke T."/>
        </authorList>
    </citation>
    <scope>NUCLEOTIDE SEQUENCE</scope>
    <source>
        <strain evidence="2">GVMAG-M-3300023179-86</strain>
    </source>
</reference>
<name>A0A6C0HA48_9ZZZZ</name>
<evidence type="ECO:0000313" key="2">
    <source>
        <dbReference type="EMBL" id="QHT77481.1"/>
    </source>
</evidence>
<feature type="transmembrane region" description="Helical" evidence="1">
    <location>
        <begin position="57"/>
        <end position="78"/>
    </location>
</feature>
<protein>
    <submittedName>
        <fullName evidence="2">Uncharacterized protein</fullName>
    </submittedName>
</protein>
<keyword evidence="1" id="KW-1133">Transmembrane helix</keyword>
<feature type="transmembrane region" description="Helical" evidence="1">
    <location>
        <begin position="12"/>
        <end position="30"/>
    </location>
</feature>
<keyword evidence="1" id="KW-0472">Membrane</keyword>
<evidence type="ECO:0000256" key="1">
    <source>
        <dbReference type="SAM" id="Phobius"/>
    </source>
</evidence>
<organism evidence="2">
    <name type="scientific">viral metagenome</name>
    <dbReference type="NCBI Taxonomy" id="1070528"/>
    <lineage>
        <taxon>unclassified sequences</taxon>
        <taxon>metagenomes</taxon>
        <taxon>organismal metagenomes</taxon>
    </lineage>
</organism>
<sequence length="104" mass="12198">MSKSKNNSLLKYLYYITLFTLAYFLLFFIWNKYNEYRKIENFTGGLPIMSSNKTGNIFAWVGVILAGCLIIGIFHYFIKETNKKNRINKAASNLYKELSKTWSD</sequence>
<dbReference type="AlphaFoldDB" id="A0A6C0HA48"/>
<proteinExistence type="predicted"/>
<keyword evidence="1" id="KW-0812">Transmembrane</keyword>
<accession>A0A6C0HA48</accession>